<dbReference type="PANTHER" id="PTHR46532">
    <property type="entry name" value="MALE FERTILITY FACTOR KL5"/>
    <property type="match status" value="1"/>
</dbReference>
<dbReference type="InParanoid" id="A0A1X7TDT2"/>
<dbReference type="GO" id="GO:0051959">
    <property type="term" value="F:dynein light intermediate chain binding"/>
    <property type="evidence" value="ECO:0007669"/>
    <property type="project" value="InterPro"/>
</dbReference>
<evidence type="ECO:0000313" key="3">
    <source>
        <dbReference type="EnsemblMetazoa" id="Aqu2.1.12763_001"/>
    </source>
</evidence>
<dbReference type="AlphaFoldDB" id="A0A1X7TDT2"/>
<organism evidence="3">
    <name type="scientific">Amphimedon queenslandica</name>
    <name type="common">Sponge</name>
    <dbReference type="NCBI Taxonomy" id="400682"/>
    <lineage>
        <taxon>Eukaryota</taxon>
        <taxon>Metazoa</taxon>
        <taxon>Porifera</taxon>
        <taxon>Demospongiae</taxon>
        <taxon>Heteroscleromorpha</taxon>
        <taxon>Haplosclerida</taxon>
        <taxon>Niphatidae</taxon>
        <taxon>Amphimedon</taxon>
    </lineage>
</organism>
<dbReference type="eggNOG" id="KOG3595">
    <property type="taxonomic scope" value="Eukaryota"/>
</dbReference>
<dbReference type="PANTHER" id="PTHR46532:SF13">
    <property type="entry name" value="CYTOPLASMIC DYNEIN 1 HEAVY CHAIN 1"/>
    <property type="match status" value="1"/>
</dbReference>
<dbReference type="GO" id="GO:0045505">
    <property type="term" value="F:dynein intermediate chain binding"/>
    <property type="evidence" value="ECO:0007669"/>
    <property type="project" value="InterPro"/>
</dbReference>
<dbReference type="Pfam" id="PF12781">
    <property type="entry name" value="AAA_9"/>
    <property type="match status" value="1"/>
</dbReference>
<evidence type="ECO:0000259" key="2">
    <source>
        <dbReference type="Pfam" id="PF12781"/>
    </source>
</evidence>
<name>A0A1X7TDT2_AMPQE</name>
<accession>A0A1X7TDT2</accession>
<feature type="coiled-coil region" evidence="1">
    <location>
        <begin position="89"/>
        <end position="130"/>
    </location>
</feature>
<dbReference type="GO" id="GO:0007018">
    <property type="term" value="P:microtubule-based movement"/>
    <property type="evidence" value="ECO:0007669"/>
    <property type="project" value="InterPro"/>
</dbReference>
<dbReference type="Gene3D" id="1.20.920.60">
    <property type="match status" value="1"/>
</dbReference>
<dbReference type="EnsemblMetazoa" id="Aqu2.1.12763_001">
    <property type="protein sequence ID" value="Aqu2.1.12763_001"/>
    <property type="gene ID" value="Aqu2.1.12763"/>
</dbReference>
<feature type="domain" description="Dynein heavy chain ATP-binding dynein motor region" evidence="2">
    <location>
        <begin position="142"/>
        <end position="194"/>
    </location>
</feature>
<dbReference type="InterPro" id="IPR035706">
    <property type="entry name" value="AAA_9"/>
</dbReference>
<dbReference type="GO" id="GO:0005858">
    <property type="term" value="C:axonemal dynein complex"/>
    <property type="evidence" value="ECO:0007669"/>
    <property type="project" value="TreeGrafter"/>
</dbReference>
<proteinExistence type="predicted"/>
<dbReference type="InterPro" id="IPR026983">
    <property type="entry name" value="DHC"/>
</dbReference>
<protein>
    <recommendedName>
        <fullName evidence="2">Dynein heavy chain ATP-binding dynein motor region domain-containing protein</fullName>
    </recommendedName>
</protein>
<dbReference type="Gene3D" id="6.10.140.1060">
    <property type="match status" value="1"/>
</dbReference>
<feature type="coiled-coil region" evidence="1">
    <location>
        <begin position="177"/>
        <end position="204"/>
    </location>
</feature>
<evidence type="ECO:0000256" key="1">
    <source>
        <dbReference type="SAM" id="Coils"/>
    </source>
</evidence>
<keyword evidence="1" id="KW-0175">Coiled coil</keyword>
<sequence length="257" mass="29247">MALESICMLMREPYTDWKSIKQIIMKENFIPTIANFSTEDITNDDRNKMKRDYMSRKEYNFETVNHAIAQKLGQSPCTILSYADMLKRVDPLRKELKDLKTKAEDTRQKGEELTKIIAELEASIAKYIEEYAMVISDASVIKNDLSIVEKNFLLCLRHLEKSLLTALNEVKGRILDNNRIITELETLKEEAAEVQRKMEETDTIMAEVDSLPAIPASLHLLLCHVLHSGVTQSGSFLVPVFLVILPGHISKCTDSQS</sequence>
<reference evidence="3" key="1">
    <citation type="submission" date="2017-05" db="UniProtKB">
        <authorList>
            <consortium name="EnsemblMetazoa"/>
        </authorList>
    </citation>
    <scope>IDENTIFICATION</scope>
</reference>
<dbReference type="STRING" id="400682.A0A1X7TDT2"/>